<gene>
    <name evidence="2" type="ORF">ROLI_020290</name>
</gene>
<evidence type="ECO:0000256" key="1">
    <source>
        <dbReference type="SAM" id="SignalP"/>
    </source>
</evidence>
<reference evidence="3" key="2">
    <citation type="submission" date="2024-01" db="EMBL/GenBank/DDBJ databases">
        <title>Roseobacter fucihabitans sp. nov., isolated from the brown alga Fucus spiralis.</title>
        <authorList>
            <person name="Hahnke S."/>
            <person name="Berger M."/>
            <person name="Schlingloff A."/>
            <person name="Athale I."/>
            <person name="Neumann-Schaal M."/>
            <person name="Adenaya A."/>
            <person name="Poehlein A."/>
            <person name="Daniel R."/>
            <person name="Pertersen J."/>
            <person name="Brinkhoff T."/>
        </authorList>
    </citation>
    <scope>NUCLEOTIDE SEQUENCE [LARGE SCALE GENOMIC DNA]</scope>
    <source>
        <strain evidence="3">B14</strain>
    </source>
</reference>
<organism evidence="2 3">
    <name type="scientific">Roseobacter fucihabitans</name>
    <dbReference type="NCBI Taxonomy" id="1537242"/>
    <lineage>
        <taxon>Bacteria</taxon>
        <taxon>Pseudomonadati</taxon>
        <taxon>Pseudomonadota</taxon>
        <taxon>Alphaproteobacteria</taxon>
        <taxon>Rhodobacterales</taxon>
        <taxon>Roseobacteraceae</taxon>
        <taxon>Roseobacter</taxon>
    </lineage>
</organism>
<name>A0ABZ2BSD3_9RHOB</name>
<reference evidence="2 3" key="1">
    <citation type="submission" date="2015-07" db="EMBL/GenBank/DDBJ databases">
        <authorList>
            <person name="Voget S."/>
            <person name="Dogs M."/>
            <person name="Brinkhoff T.H."/>
            <person name="Daniel R."/>
        </authorList>
    </citation>
    <scope>NUCLEOTIDE SEQUENCE [LARGE SCALE GENOMIC DNA]</scope>
    <source>
        <strain evidence="2 3">B14</strain>
    </source>
</reference>
<accession>A0ABZ2BSD3</accession>
<evidence type="ECO:0000313" key="2">
    <source>
        <dbReference type="EMBL" id="WVX48944.1"/>
    </source>
</evidence>
<proteinExistence type="predicted"/>
<feature type="chain" id="PRO_5045309276" description="DUF2059 domain-containing protein" evidence="1">
    <location>
        <begin position="22"/>
        <end position="269"/>
    </location>
</feature>
<evidence type="ECO:0008006" key="4">
    <source>
        <dbReference type="Google" id="ProtNLM"/>
    </source>
</evidence>
<keyword evidence="1" id="KW-0732">Signal</keyword>
<dbReference type="EMBL" id="CP143423">
    <property type="protein sequence ID" value="WVX48944.1"/>
    <property type="molecule type" value="Genomic_DNA"/>
</dbReference>
<sequence>MRAFALSCVMCFCAMSAWADARVTVLMDALRLSDLAQIIQEEGLADAAQINADMLAGQGGTFWEGQVAALYDPTVMLDGFHQALLARLQGDRLQTTVTFFDSVRGQKIVALEIAAREAMVDTAVQDAASEAFAALQAHQDPYVDFATQLLKVNDLLEFNVAVTMSTSYQFYRGLSDGGFLRQSEAEILSDVWASEADVRREAQTWLHAYFLLAYQPLDPSDRQAYLAFLQSPAGQALNNALFAGFEGLFKDIAYGLGRAVALNAVGNDI</sequence>
<dbReference type="Proteomes" id="UP001318682">
    <property type="component" value="Chromosome"/>
</dbReference>
<evidence type="ECO:0000313" key="3">
    <source>
        <dbReference type="Proteomes" id="UP001318682"/>
    </source>
</evidence>
<dbReference type="RefSeq" id="WP_222869576.1">
    <property type="nucleotide sequence ID" value="NZ_CP143423.1"/>
</dbReference>
<protein>
    <recommendedName>
        <fullName evidence="4">DUF2059 domain-containing protein</fullName>
    </recommendedName>
</protein>
<keyword evidence="3" id="KW-1185">Reference proteome</keyword>
<feature type="signal peptide" evidence="1">
    <location>
        <begin position="1"/>
        <end position="21"/>
    </location>
</feature>